<dbReference type="GO" id="GO:0099402">
    <property type="term" value="P:plant organ development"/>
    <property type="evidence" value="ECO:0007669"/>
    <property type="project" value="UniProtKB-ARBA"/>
</dbReference>
<protein>
    <recommendedName>
        <fullName evidence="5">Pentatricopeptide repeat-containing protein</fullName>
    </recommendedName>
</protein>
<dbReference type="PROSITE" id="PS51375">
    <property type="entry name" value="PPR"/>
    <property type="match status" value="2"/>
</dbReference>
<feature type="repeat" description="PPR" evidence="2">
    <location>
        <begin position="189"/>
        <end position="223"/>
    </location>
</feature>
<dbReference type="FunFam" id="1.25.40.10:FF:000158">
    <property type="entry name" value="pentatricopeptide repeat-containing protein At2g33680"/>
    <property type="match status" value="1"/>
</dbReference>
<evidence type="ECO:0000256" key="1">
    <source>
        <dbReference type="ARBA" id="ARBA00022737"/>
    </source>
</evidence>
<evidence type="ECO:0000256" key="2">
    <source>
        <dbReference type="PROSITE-ProRule" id="PRU00708"/>
    </source>
</evidence>
<dbReference type="Gene3D" id="1.25.40.10">
    <property type="entry name" value="Tetratricopeptide repeat domain"/>
    <property type="match status" value="2"/>
</dbReference>
<dbReference type="InterPro" id="IPR011990">
    <property type="entry name" value="TPR-like_helical_dom_sf"/>
</dbReference>
<dbReference type="GO" id="GO:0009451">
    <property type="term" value="P:RNA modification"/>
    <property type="evidence" value="ECO:0007669"/>
    <property type="project" value="InterPro"/>
</dbReference>
<proteinExistence type="predicted"/>
<name>A0A540NDN3_MALBA</name>
<dbReference type="InterPro" id="IPR046960">
    <property type="entry name" value="PPR_At4g14850-like_plant"/>
</dbReference>
<dbReference type="AlphaFoldDB" id="A0A540NDN3"/>
<comment type="caution">
    <text evidence="3">The sequence shown here is derived from an EMBL/GenBank/DDBJ whole genome shotgun (WGS) entry which is preliminary data.</text>
</comment>
<reference evidence="3 4" key="1">
    <citation type="journal article" date="2019" name="G3 (Bethesda)">
        <title>Sequencing of a Wild Apple (Malus baccata) Genome Unravels the Differences Between Cultivated and Wild Apple Species Regarding Disease Resistance and Cold Tolerance.</title>
        <authorList>
            <person name="Chen X."/>
        </authorList>
    </citation>
    <scope>NUCLEOTIDE SEQUENCE [LARGE SCALE GENOMIC DNA]</scope>
    <source>
        <strain evidence="4">cv. Shandingzi</strain>
        <tissue evidence="3">Leaves</tissue>
    </source>
</reference>
<dbReference type="STRING" id="106549.A0A540NDN3"/>
<sequence length="329" mass="36931">MIIHGEYAGNLGLHHLEACMDKNKKNERKFTLSKFETGCCVVCHVVLDVDYCKGISDKGGGKLDYGLRLFEKMRIQDVFSWTSIITTYVSTGQDDRAIKAFIRMQEAGVSPKEYTFAGVISRVANLPRVEWSEQLHAHVLHRGLISLLSVGNSIVTMYAKCGRLASVSKVFHEMSMRDIVSWSTLITGDIISWTAMINGYAEHGFYRETIDLFEKIPRVGLKPDSVTFIGVLVACYHAGLVDLGFHYNSMSNDFGINPAKEHYGCMVDLLYQAGWLGEAEDMVKSMPFQQDDVVCLLSLELVGSMVTSTVEDVMQMRSLNWIQVLQRLT</sequence>
<keyword evidence="4" id="KW-1185">Reference proteome</keyword>
<dbReference type="Pfam" id="PF01535">
    <property type="entry name" value="PPR"/>
    <property type="match status" value="2"/>
</dbReference>
<evidence type="ECO:0008006" key="5">
    <source>
        <dbReference type="Google" id="ProtNLM"/>
    </source>
</evidence>
<keyword evidence="1" id="KW-0677">Repeat</keyword>
<dbReference type="Proteomes" id="UP000315295">
    <property type="component" value="Unassembled WGS sequence"/>
</dbReference>
<dbReference type="Pfam" id="PF13041">
    <property type="entry name" value="PPR_2"/>
    <property type="match status" value="1"/>
</dbReference>
<feature type="repeat" description="PPR" evidence="2">
    <location>
        <begin position="77"/>
        <end position="111"/>
    </location>
</feature>
<gene>
    <name evidence="3" type="ORF">C1H46_005697</name>
</gene>
<dbReference type="EMBL" id="VIEB01000067">
    <property type="protein sequence ID" value="TQE08713.1"/>
    <property type="molecule type" value="Genomic_DNA"/>
</dbReference>
<dbReference type="PANTHER" id="PTHR47926">
    <property type="entry name" value="PENTATRICOPEPTIDE REPEAT-CONTAINING PROTEIN"/>
    <property type="match status" value="1"/>
</dbReference>
<accession>A0A540NDN3</accession>
<dbReference type="GO" id="GO:0003723">
    <property type="term" value="F:RNA binding"/>
    <property type="evidence" value="ECO:0007669"/>
    <property type="project" value="InterPro"/>
</dbReference>
<evidence type="ECO:0000313" key="3">
    <source>
        <dbReference type="EMBL" id="TQE08713.1"/>
    </source>
</evidence>
<organism evidence="3 4">
    <name type="scientific">Malus baccata</name>
    <name type="common">Siberian crab apple</name>
    <name type="synonym">Pyrus baccata</name>
    <dbReference type="NCBI Taxonomy" id="106549"/>
    <lineage>
        <taxon>Eukaryota</taxon>
        <taxon>Viridiplantae</taxon>
        <taxon>Streptophyta</taxon>
        <taxon>Embryophyta</taxon>
        <taxon>Tracheophyta</taxon>
        <taxon>Spermatophyta</taxon>
        <taxon>Magnoliopsida</taxon>
        <taxon>eudicotyledons</taxon>
        <taxon>Gunneridae</taxon>
        <taxon>Pentapetalae</taxon>
        <taxon>rosids</taxon>
        <taxon>fabids</taxon>
        <taxon>Rosales</taxon>
        <taxon>Rosaceae</taxon>
        <taxon>Amygdaloideae</taxon>
        <taxon>Maleae</taxon>
        <taxon>Malus</taxon>
    </lineage>
</organism>
<dbReference type="InterPro" id="IPR002885">
    <property type="entry name" value="PPR_rpt"/>
</dbReference>
<dbReference type="Pfam" id="PF13812">
    <property type="entry name" value="PPR_3"/>
    <property type="match status" value="1"/>
</dbReference>
<evidence type="ECO:0000313" key="4">
    <source>
        <dbReference type="Proteomes" id="UP000315295"/>
    </source>
</evidence>
<dbReference type="NCBIfam" id="TIGR00756">
    <property type="entry name" value="PPR"/>
    <property type="match status" value="2"/>
</dbReference>